<keyword evidence="2" id="KW-1185">Reference proteome</keyword>
<proteinExistence type="predicted"/>
<protein>
    <submittedName>
        <fullName evidence="1">2OG-Fe(II) oxygenase superfamily protein</fullName>
    </submittedName>
</protein>
<dbReference type="EMBL" id="OL473597">
    <property type="protein sequence ID" value="UNH61234.1"/>
    <property type="molecule type" value="Genomic_DNA"/>
</dbReference>
<reference evidence="1" key="1">
    <citation type="submission" date="2021-11" db="EMBL/GenBank/DDBJ databases">
        <authorList>
            <person name="Rong C."/>
            <person name="Yang Y."/>
            <person name="Li S."/>
            <person name="Zhou K."/>
            <person name="Xu Y."/>
            <person name="Zhang R."/>
            <person name="Zhang Y."/>
        </authorList>
    </citation>
    <scope>NUCLEOTIDE SEQUENCE</scope>
</reference>
<evidence type="ECO:0000313" key="1">
    <source>
        <dbReference type="EMBL" id="UNH61234.1"/>
    </source>
</evidence>
<evidence type="ECO:0000313" key="2">
    <source>
        <dbReference type="Proteomes" id="UP000829362"/>
    </source>
</evidence>
<sequence>MKLNPDPIFYDGRIATPRTDFIYTEKIDLDVVDGLVDFYHTQTIFEKWPGETIADDGGGLVDPKIKDSIDNPVFIGITDDRVRQFTGEVNRVMNNYVDLFPLCAKTNKWKMEEFFNLQYYKPGGGYHLWHCERQSSSRSNTYRHMVWMTYLNDVPDGGTEWFHQDLYIPAEKGMTVIWPADWTFHHRGRKSDTSEKIIATGWYHFI</sequence>
<accession>A0AC61TT21</accession>
<organism evidence="1 2">
    <name type="scientific">Synechococcus phage S-SZBM1</name>
    <dbReference type="NCBI Taxonomy" id="2926475"/>
    <lineage>
        <taxon>Viruses</taxon>
        <taxon>Duplodnaviria</taxon>
        <taxon>Heunggongvirae</taxon>
        <taxon>Uroviricota</taxon>
        <taxon>Caudoviricetes</taxon>
        <taxon>Pantevenvirales</taxon>
        <taxon>Kyanoviridae</taxon>
        <taxon>Shenzhenivirus</taxon>
        <taxon>Shenzhenivirus sszbm1</taxon>
    </lineage>
</organism>
<gene>
    <name evidence="1" type="ORF">SSZBM1_117</name>
</gene>
<dbReference type="Proteomes" id="UP000829362">
    <property type="component" value="Segment"/>
</dbReference>
<name>A0AC61TT21_9CAUD</name>